<gene>
    <name evidence="3" type="ORF">TRFO_28580</name>
</gene>
<dbReference type="RefSeq" id="XP_068357126.1">
    <property type="nucleotide sequence ID" value="XM_068506263.1"/>
</dbReference>
<dbReference type="GO" id="GO:0005795">
    <property type="term" value="C:Golgi stack"/>
    <property type="evidence" value="ECO:0007669"/>
    <property type="project" value="TreeGrafter"/>
</dbReference>
<feature type="coiled-coil region" evidence="1">
    <location>
        <begin position="241"/>
        <end position="443"/>
    </location>
</feature>
<dbReference type="InterPro" id="IPR024095">
    <property type="entry name" value="Vesicle_P115"/>
</dbReference>
<dbReference type="VEuPathDB" id="TrichDB:TRFO_28580"/>
<dbReference type="PANTHER" id="PTHR10013">
    <property type="entry name" value="GENERAL VESICULAR TRANSPORT FACTOR P115"/>
    <property type="match status" value="1"/>
</dbReference>
<dbReference type="EMBL" id="MLAK01000809">
    <property type="protein sequence ID" value="OHT03990.1"/>
    <property type="molecule type" value="Genomic_DNA"/>
</dbReference>
<dbReference type="GO" id="GO:0012507">
    <property type="term" value="C:ER to Golgi transport vesicle membrane"/>
    <property type="evidence" value="ECO:0007669"/>
    <property type="project" value="TreeGrafter"/>
</dbReference>
<reference evidence="3" key="1">
    <citation type="submission" date="2016-10" db="EMBL/GenBank/DDBJ databases">
        <authorList>
            <person name="Benchimol M."/>
            <person name="Almeida L.G."/>
            <person name="Vasconcelos A.T."/>
            <person name="Perreira-Neves A."/>
            <person name="Rosa I.A."/>
            <person name="Tasca T."/>
            <person name="Bogo M.R."/>
            <person name="de Souza W."/>
        </authorList>
    </citation>
    <scope>NUCLEOTIDE SEQUENCE [LARGE SCALE GENOMIC DNA]</scope>
    <source>
        <strain evidence="3">K</strain>
    </source>
</reference>
<dbReference type="GO" id="GO:0048211">
    <property type="term" value="P:Golgi vesicle docking"/>
    <property type="evidence" value="ECO:0007669"/>
    <property type="project" value="TreeGrafter"/>
</dbReference>
<dbReference type="PANTHER" id="PTHR10013:SF0">
    <property type="entry name" value="GENERAL VESICULAR TRANSPORT FACTOR P115"/>
    <property type="match status" value="1"/>
</dbReference>
<evidence type="ECO:0000313" key="3">
    <source>
        <dbReference type="EMBL" id="OHT03990.1"/>
    </source>
</evidence>
<evidence type="ECO:0000313" key="4">
    <source>
        <dbReference type="Proteomes" id="UP000179807"/>
    </source>
</evidence>
<feature type="coiled-coil region" evidence="1">
    <location>
        <begin position="754"/>
        <end position="981"/>
    </location>
</feature>
<evidence type="ECO:0000256" key="2">
    <source>
        <dbReference type="SAM" id="MobiDB-lite"/>
    </source>
</evidence>
<protein>
    <submittedName>
        <fullName evidence="3">Viral A-type inclusion protein</fullName>
    </submittedName>
</protein>
<proteinExistence type="predicted"/>
<sequence>MDLSQFEELGQNLLESFHSQSTGSFANINSSNSSSNSTQNANLYHHLVELSQKIEEYHLNIDSHDELPTEKYLQLSNLIATIMNDLSLLNSTPDLFLNVNSSIQDAYKILAFSLYVLQNCAPKSNNLINSDISEASLQNDKLKNDLDDLQKHYDSLLQNSLDSSSLTHYYENAKNAKKELKKEIDRLLLKIDQYEEMERETGHLIAYLKNHFNLADSTNLHNVIDAINIKSTVGISEEDRIEHLNYTNIDLENRLILLQQEKDELEAMYKEQQKKLREEISQEAFGTNAKIFVLENDINALQVQVKELSNKIEEKKNKISTLKNKLNEKDSKYKDFERKYELLKLQYDKLSIENDDKKHNQNDSSNTAISSDIIKNKDIEISNLHAALTDLTNQMELMSEDLKTESNIKNNLFVILQKQNNGFAFSEQVIKDLENELQKQKLENNSGFVFKIKKDDNIDEYNQQIIQSIKAFIYENLPENEGLSIMLDCSDLDIISKILRLMSHLINLNKRNEKSINIQKQCNPLNNEIGRLLTYLHNMLHFMEQVANSGDIQKFFLEKEPISDFRDELLAQCARIETFLEENGIMENYQTINDNFLDFSNYSAAIEEQLKNPDVDELIFLIRQSSFINDVFRRLADDWKQQSERLISDIKVMRYQLNEANETFNDRVSEKTESLTIELENEKKKNQDIQKIHHLLRKAAVNDNPNDSIISKCLCIIQRITDGNNLNNPNNNTDVDDENNDDIEYNDFNADFYLKKIENKLAKEMAHREEIEYNANSIINKLKNKIKSLNKQIDNERKQFLSEVESTKQQFEELSQSITENDESNAQVKNKLEEKEKEIESLTETIRRQKEQITKLQELKDQEKEMIRTEIQKENEKVFKEKEDTIGTLTLSLENVQAEAEEKYKQMKQDLKTKIKKLEAEVEIENQRANDLRNHFESLLADVKKKLLLSRETENDARNKLVAMENELKETKSALSKIRIDYKMLNLKVSAAEDKLNRERSLFDTQLKMKILGMQTDHQTQIDELKDEYENNLHKLLVNICEQFKDYLDFDLPISEELVINILKQVSMDLNIAKEKNILKQNHSEIVCEIRTLLNIKNEDEIIKIIRQIVKDAAKYSEYKTKIDENKKQSVLLTKKAKFQNTHEKISHEWEVWAKRLHSMITDSFSTAKTYKQLQYAIEEALMSAIGQRQAWRKLEILRTEKSLLASGVKLYPKNHKSSSNTSFLSLIGMSLCLYRMQKLSGHLKYHPNISSKDSPKEPPIPTVKDNPFPQKKHFPIISYITE</sequence>
<accession>A0A1J4K2N1</accession>
<comment type="caution">
    <text evidence="3">The sequence shown here is derived from an EMBL/GenBank/DDBJ whole genome shotgun (WGS) entry which is preliminary data.</text>
</comment>
<organism evidence="3 4">
    <name type="scientific">Tritrichomonas foetus</name>
    <dbReference type="NCBI Taxonomy" id="1144522"/>
    <lineage>
        <taxon>Eukaryota</taxon>
        <taxon>Metamonada</taxon>
        <taxon>Parabasalia</taxon>
        <taxon>Tritrichomonadida</taxon>
        <taxon>Tritrichomonadidae</taxon>
        <taxon>Tritrichomonas</taxon>
    </lineage>
</organism>
<dbReference type="Proteomes" id="UP000179807">
    <property type="component" value="Unassembled WGS sequence"/>
</dbReference>
<keyword evidence="1" id="KW-0175">Coiled coil</keyword>
<dbReference type="GO" id="GO:0006888">
    <property type="term" value="P:endoplasmic reticulum to Golgi vesicle-mediated transport"/>
    <property type="evidence" value="ECO:0007669"/>
    <property type="project" value="TreeGrafter"/>
</dbReference>
<feature type="region of interest" description="Disordered" evidence="2">
    <location>
        <begin position="1246"/>
        <end position="1270"/>
    </location>
</feature>
<keyword evidence="4" id="KW-1185">Reference proteome</keyword>
<feature type="coiled-coil region" evidence="1">
    <location>
        <begin position="132"/>
        <end position="197"/>
    </location>
</feature>
<name>A0A1J4K2N1_9EUKA</name>
<dbReference type="OrthoDB" id="10043826at2759"/>
<dbReference type="GeneID" id="94840967"/>
<dbReference type="GO" id="GO:0006886">
    <property type="term" value="P:intracellular protein transport"/>
    <property type="evidence" value="ECO:0007669"/>
    <property type="project" value="TreeGrafter"/>
</dbReference>
<dbReference type="GO" id="GO:0061025">
    <property type="term" value="P:membrane fusion"/>
    <property type="evidence" value="ECO:0007669"/>
    <property type="project" value="TreeGrafter"/>
</dbReference>
<dbReference type="GO" id="GO:0005783">
    <property type="term" value="C:endoplasmic reticulum"/>
    <property type="evidence" value="ECO:0007669"/>
    <property type="project" value="TreeGrafter"/>
</dbReference>
<evidence type="ECO:0000256" key="1">
    <source>
        <dbReference type="SAM" id="Coils"/>
    </source>
</evidence>